<dbReference type="GO" id="GO:0005829">
    <property type="term" value="C:cytosol"/>
    <property type="evidence" value="ECO:0007669"/>
    <property type="project" value="TreeGrafter"/>
</dbReference>
<dbReference type="PROSITE" id="PS00708">
    <property type="entry name" value="PRO_ENDOPEP_SER"/>
    <property type="match status" value="1"/>
</dbReference>
<dbReference type="PRINTS" id="PR00862">
    <property type="entry name" value="PROLIGOPTASE"/>
</dbReference>
<sequence>MSAPVRGPYPHVSRDESSAVTYQSKLHGSVTVHDPYSALEAPSNDSAATKAFVLSQNEFSRSYLDENPDRQTWLELLKRNWSYKRFTAPKHESDGHYYFDYNDGLQAQTPLYRVKVGEEDSILTENGPGGELFFDPNLLSLDGVATLTGATMSPCGKYWAYGVSEHGNDWMSIYVQRTSSPHQPSQEKGRDPGRMDDVVEHNRMFFVYWTSDSKGFFYSRWPPEENQGNGNAPGLNCKVYYHWLGKDQDNDTLIHEDAKHPGWFWNVQVAPSGQYALLVGTRDSSFSQLAKVADLHASDIGANIQWTTIHDSWKARFLIIGNDKALIYFLTNFEAENYKIVTFDFHHPEMGFTTLVTERPHSVLLMANIYAKDRLVLVYLHNAIHEIHVHDLNTGKWLHQIFKEFSGQFATVSGGREDNEMFISYSDFISPGTIYRYKFNEDMDNCLLFRTMKIDALDLNDFVTESKYYPSKDGTLVHIFITHPEEVLPDGKAPVLMYGYGGFSIPMYPTFSISNLLFCKTYRGMYVVPNIRGGSEFGESWHREGMLDKKQNGFDDFQSAAEWLIANKYAKKGCVAIRGGSNGGILTTACTNQTPELFGCVITIAGIFDMLRFPKFTFGALLRGEYGDPENPEDFDYIYKYSPYHNIPLGDVTMPPMLFFHSDYDDRAPPLHTYKHVAALQHRFPTSRNPIILRLDLSSGHWSGKVCVWILP</sequence>
<keyword evidence="4 7" id="KW-0645">Protease</keyword>
<dbReference type="PANTHER" id="PTHR42881:SF2">
    <property type="entry name" value="PROLYL ENDOPEPTIDASE"/>
    <property type="match status" value="1"/>
</dbReference>
<evidence type="ECO:0000256" key="1">
    <source>
        <dbReference type="ARBA" id="ARBA00001070"/>
    </source>
</evidence>
<comment type="catalytic activity">
    <reaction evidence="1">
        <text>Hydrolysis of Pro-|-Xaa &gt;&gt; Ala-|-Xaa in oligopeptides.</text>
        <dbReference type="EC" id="3.4.21.26"/>
    </reaction>
</comment>
<dbReference type="Gene3D" id="3.40.50.1820">
    <property type="entry name" value="alpha/beta hydrolase"/>
    <property type="match status" value="1"/>
</dbReference>
<evidence type="ECO:0000256" key="3">
    <source>
        <dbReference type="ARBA" id="ARBA00011245"/>
    </source>
</evidence>
<dbReference type="Pfam" id="PF02897">
    <property type="entry name" value="Peptidase_S9_N"/>
    <property type="match status" value="1"/>
</dbReference>
<organism evidence="10 11">
    <name type="scientific">Lentinula aciculospora</name>
    <dbReference type="NCBI Taxonomy" id="153920"/>
    <lineage>
        <taxon>Eukaryota</taxon>
        <taxon>Fungi</taxon>
        <taxon>Dikarya</taxon>
        <taxon>Basidiomycota</taxon>
        <taxon>Agaricomycotina</taxon>
        <taxon>Agaricomycetes</taxon>
        <taxon>Agaricomycetidae</taxon>
        <taxon>Agaricales</taxon>
        <taxon>Marasmiineae</taxon>
        <taxon>Omphalotaceae</taxon>
        <taxon>Lentinula</taxon>
    </lineage>
</organism>
<dbReference type="Pfam" id="PF00326">
    <property type="entry name" value="Peptidase_S9"/>
    <property type="match status" value="1"/>
</dbReference>
<dbReference type="Proteomes" id="UP001150266">
    <property type="component" value="Unassembled WGS sequence"/>
</dbReference>
<evidence type="ECO:0000256" key="5">
    <source>
        <dbReference type="ARBA" id="ARBA00022801"/>
    </source>
</evidence>
<dbReference type="InterPro" id="IPR002471">
    <property type="entry name" value="Pept_S9_AS"/>
</dbReference>
<feature type="domain" description="Peptidase S9 prolyl oligopeptidase catalytic" evidence="8">
    <location>
        <begin position="514"/>
        <end position="705"/>
    </location>
</feature>
<comment type="subunit">
    <text evidence="3">Monomer.</text>
</comment>
<dbReference type="OrthoDB" id="248387at2759"/>
<name>A0A9W9DIA8_9AGAR</name>
<dbReference type="GO" id="GO:0004252">
    <property type="term" value="F:serine-type endopeptidase activity"/>
    <property type="evidence" value="ECO:0007669"/>
    <property type="project" value="UniProtKB-UniRule"/>
</dbReference>
<dbReference type="SUPFAM" id="SSF50993">
    <property type="entry name" value="Peptidase/esterase 'gauge' domain"/>
    <property type="match status" value="1"/>
</dbReference>
<dbReference type="InterPro" id="IPR051167">
    <property type="entry name" value="Prolyl_oligopep/macrocyclase"/>
</dbReference>
<dbReference type="InterPro" id="IPR029058">
    <property type="entry name" value="AB_hydrolase_fold"/>
</dbReference>
<accession>A0A9W9DIA8</accession>
<keyword evidence="11" id="KW-1185">Reference proteome</keyword>
<evidence type="ECO:0000256" key="7">
    <source>
        <dbReference type="RuleBase" id="RU368024"/>
    </source>
</evidence>
<reference evidence="10" key="1">
    <citation type="submission" date="2022-08" db="EMBL/GenBank/DDBJ databases">
        <title>A Global Phylogenomic Analysis of the Shiitake Genus Lentinula.</title>
        <authorList>
            <consortium name="DOE Joint Genome Institute"/>
            <person name="Sierra-Patev S."/>
            <person name="Min B."/>
            <person name="Naranjo-Ortiz M."/>
            <person name="Looney B."/>
            <person name="Konkel Z."/>
            <person name="Slot J.C."/>
            <person name="Sakamoto Y."/>
            <person name="Steenwyk J.L."/>
            <person name="Rokas A."/>
            <person name="Carro J."/>
            <person name="Camarero S."/>
            <person name="Ferreira P."/>
            <person name="Molpeceres G."/>
            <person name="Ruiz-Duenas F.J."/>
            <person name="Serrano A."/>
            <person name="Henrissat B."/>
            <person name="Drula E."/>
            <person name="Hughes K.W."/>
            <person name="Mata J.L."/>
            <person name="Ishikawa N.K."/>
            <person name="Vargas-Isla R."/>
            <person name="Ushijima S."/>
            <person name="Smith C.A."/>
            <person name="Ahrendt S."/>
            <person name="Andreopoulos W."/>
            <person name="He G."/>
            <person name="Labutti K."/>
            <person name="Lipzen A."/>
            <person name="Ng V."/>
            <person name="Riley R."/>
            <person name="Sandor L."/>
            <person name="Barry K."/>
            <person name="Martinez A.T."/>
            <person name="Xiao Y."/>
            <person name="Gibbons J.G."/>
            <person name="Terashima K."/>
            <person name="Grigoriev I.V."/>
            <person name="Hibbett D.S."/>
        </authorList>
    </citation>
    <scope>NUCLEOTIDE SEQUENCE</scope>
    <source>
        <strain evidence="10">JLM2183</strain>
    </source>
</reference>
<comment type="similarity">
    <text evidence="2 7">Belongs to the peptidase S9A family.</text>
</comment>
<dbReference type="GO" id="GO:0006508">
    <property type="term" value="P:proteolysis"/>
    <property type="evidence" value="ECO:0007669"/>
    <property type="project" value="UniProtKB-KW"/>
</dbReference>
<evidence type="ECO:0000256" key="4">
    <source>
        <dbReference type="ARBA" id="ARBA00022670"/>
    </source>
</evidence>
<evidence type="ECO:0000256" key="2">
    <source>
        <dbReference type="ARBA" id="ARBA00005228"/>
    </source>
</evidence>
<dbReference type="AlphaFoldDB" id="A0A9W9DIA8"/>
<proteinExistence type="inferred from homology"/>
<keyword evidence="6 7" id="KW-0720">Serine protease</keyword>
<dbReference type="EMBL" id="JAOTPV010000024">
    <property type="protein sequence ID" value="KAJ4470805.1"/>
    <property type="molecule type" value="Genomic_DNA"/>
</dbReference>
<feature type="domain" description="Peptidase S9A N-terminal" evidence="9">
    <location>
        <begin position="22"/>
        <end position="446"/>
    </location>
</feature>
<dbReference type="InterPro" id="IPR023302">
    <property type="entry name" value="Pept_S9A_N"/>
</dbReference>
<gene>
    <name evidence="10" type="ORF">J3R30DRAFT_3300011</name>
</gene>
<dbReference type="InterPro" id="IPR001375">
    <property type="entry name" value="Peptidase_S9_cat"/>
</dbReference>
<dbReference type="GO" id="GO:0070012">
    <property type="term" value="F:oligopeptidase activity"/>
    <property type="evidence" value="ECO:0007669"/>
    <property type="project" value="TreeGrafter"/>
</dbReference>
<dbReference type="SUPFAM" id="SSF53474">
    <property type="entry name" value="alpha/beta-Hydrolases"/>
    <property type="match status" value="1"/>
</dbReference>
<evidence type="ECO:0000313" key="11">
    <source>
        <dbReference type="Proteomes" id="UP001150266"/>
    </source>
</evidence>
<comment type="caution">
    <text evidence="10">The sequence shown here is derived from an EMBL/GenBank/DDBJ whole genome shotgun (WGS) entry which is preliminary data.</text>
</comment>
<dbReference type="EC" id="3.4.21.-" evidence="7"/>
<evidence type="ECO:0000259" key="8">
    <source>
        <dbReference type="Pfam" id="PF00326"/>
    </source>
</evidence>
<dbReference type="PANTHER" id="PTHR42881">
    <property type="entry name" value="PROLYL ENDOPEPTIDASE"/>
    <property type="match status" value="1"/>
</dbReference>
<dbReference type="InterPro" id="IPR002470">
    <property type="entry name" value="Peptidase_S9A"/>
</dbReference>
<evidence type="ECO:0000313" key="10">
    <source>
        <dbReference type="EMBL" id="KAJ4470805.1"/>
    </source>
</evidence>
<dbReference type="Gene3D" id="2.130.10.120">
    <property type="entry name" value="Prolyl oligopeptidase, N-terminal domain"/>
    <property type="match status" value="1"/>
</dbReference>
<protein>
    <recommendedName>
        <fullName evidence="7">Prolyl endopeptidase</fullName>
        <ecNumber evidence="7">3.4.21.-</ecNumber>
    </recommendedName>
</protein>
<keyword evidence="5 7" id="KW-0378">Hydrolase</keyword>
<evidence type="ECO:0000256" key="6">
    <source>
        <dbReference type="ARBA" id="ARBA00022825"/>
    </source>
</evidence>
<evidence type="ECO:0000259" key="9">
    <source>
        <dbReference type="Pfam" id="PF02897"/>
    </source>
</evidence>